<keyword evidence="1" id="KW-1133">Transmembrane helix</keyword>
<dbReference type="RefSeq" id="WP_345270979.1">
    <property type="nucleotide sequence ID" value="NZ_BAABHB010000017.1"/>
</dbReference>
<dbReference type="InterPro" id="IPR008523">
    <property type="entry name" value="DUF805"/>
</dbReference>
<feature type="transmembrane region" description="Helical" evidence="1">
    <location>
        <begin position="23"/>
        <end position="45"/>
    </location>
</feature>
<sequence length="127" mass="14201">MNAYINALRNFADFRGRTRRSEYWFFVLFNILFIVLLIGIDVIIIGSGNGFGVLTSIYVLATLIPSTAVAVRRLHDSGRSGWWLLLTLIPLGGLVLLIFYVQDSVPGVNKWGPNPKETQSAEVLNNF</sequence>
<feature type="transmembrane region" description="Helical" evidence="1">
    <location>
        <begin position="51"/>
        <end position="71"/>
    </location>
</feature>
<dbReference type="PANTHER" id="PTHR34980">
    <property type="entry name" value="INNER MEMBRANE PROTEIN-RELATED-RELATED"/>
    <property type="match status" value="1"/>
</dbReference>
<proteinExistence type="predicted"/>
<name>A0ABP8KX36_9BACT</name>
<comment type="caution">
    <text evidence="2">The sequence shown here is derived from an EMBL/GenBank/DDBJ whole genome shotgun (WGS) entry which is preliminary data.</text>
</comment>
<organism evidence="2 3">
    <name type="scientific">Nibrella viscosa</name>
    <dbReference type="NCBI Taxonomy" id="1084524"/>
    <lineage>
        <taxon>Bacteria</taxon>
        <taxon>Pseudomonadati</taxon>
        <taxon>Bacteroidota</taxon>
        <taxon>Cytophagia</taxon>
        <taxon>Cytophagales</taxon>
        <taxon>Spirosomataceae</taxon>
        <taxon>Nibrella</taxon>
    </lineage>
</organism>
<evidence type="ECO:0000313" key="3">
    <source>
        <dbReference type="Proteomes" id="UP001500936"/>
    </source>
</evidence>
<dbReference type="Proteomes" id="UP001500936">
    <property type="component" value="Unassembled WGS sequence"/>
</dbReference>
<evidence type="ECO:0000256" key="1">
    <source>
        <dbReference type="SAM" id="Phobius"/>
    </source>
</evidence>
<accession>A0ABP8KX36</accession>
<reference evidence="3" key="1">
    <citation type="journal article" date="2019" name="Int. J. Syst. Evol. Microbiol.">
        <title>The Global Catalogue of Microorganisms (GCM) 10K type strain sequencing project: providing services to taxonomists for standard genome sequencing and annotation.</title>
        <authorList>
            <consortium name="The Broad Institute Genomics Platform"/>
            <consortium name="The Broad Institute Genome Sequencing Center for Infectious Disease"/>
            <person name="Wu L."/>
            <person name="Ma J."/>
        </authorList>
    </citation>
    <scope>NUCLEOTIDE SEQUENCE [LARGE SCALE GENOMIC DNA]</scope>
    <source>
        <strain evidence="3">JCM 17925</strain>
    </source>
</reference>
<dbReference type="EMBL" id="BAABHB010000017">
    <property type="protein sequence ID" value="GAA4418477.1"/>
    <property type="molecule type" value="Genomic_DNA"/>
</dbReference>
<dbReference type="Pfam" id="PF05656">
    <property type="entry name" value="DUF805"/>
    <property type="match status" value="1"/>
</dbReference>
<protein>
    <submittedName>
        <fullName evidence="2">DUF805 domain-containing protein</fullName>
    </submittedName>
</protein>
<gene>
    <name evidence="2" type="ORF">GCM10023187_51920</name>
</gene>
<keyword evidence="3" id="KW-1185">Reference proteome</keyword>
<feature type="transmembrane region" description="Helical" evidence="1">
    <location>
        <begin position="83"/>
        <end position="101"/>
    </location>
</feature>
<dbReference type="PANTHER" id="PTHR34980:SF2">
    <property type="entry name" value="INNER MEMBRANE PROTEIN YHAH-RELATED"/>
    <property type="match status" value="1"/>
</dbReference>
<evidence type="ECO:0000313" key="2">
    <source>
        <dbReference type="EMBL" id="GAA4418477.1"/>
    </source>
</evidence>
<keyword evidence="1" id="KW-0812">Transmembrane</keyword>
<keyword evidence="1" id="KW-0472">Membrane</keyword>